<dbReference type="EMBL" id="JACHEH010000008">
    <property type="protein sequence ID" value="MBB6169527.1"/>
    <property type="molecule type" value="Genomic_DNA"/>
</dbReference>
<evidence type="ECO:0000313" key="3">
    <source>
        <dbReference type="Proteomes" id="UP000588017"/>
    </source>
</evidence>
<keyword evidence="3" id="KW-1185">Reference proteome</keyword>
<proteinExistence type="predicted"/>
<sequence>MTTAMQGGNPATNRSRRPWSRGRVAALLIVAVAAAVIIGANAHLVIVALSSQPDCVTHLKTPGGSEGAFRAAKSSC</sequence>
<dbReference type="RefSeq" id="WP_183336151.1">
    <property type="nucleotide sequence ID" value="NZ_BMHX01000008.1"/>
</dbReference>
<reference evidence="2 3" key="1">
    <citation type="submission" date="2020-08" db="EMBL/GenBank/DDBJ databases">
        <title>Genomic Encyclopedia of Type Strains, Phase IV (KMG-IV): sequencing the most valuable type-strain genomes for metagenomic binning, comparative biology and taxonomic classification.</title>
        <authorList>
            <person name="Goeker M."/>
        </authorList>
    </citation>
    <scope>NUCLEOTIDE SEQUENCE [LARGE SCALE GENOMIC DNA]</scope>
    <source>
        <strain evidence="2 3">DSM 101465</strain>
    </source>
</reference>
<dbReference type="Proteomes" id="UP000588017">
    <property type="component" value="Unassembled WGS sequence"/>
</dbReference>
<organism evidence="2 3">
    <name type="scientific">Chelatococcus composti</name>
    <dbReference type="NCBI Taxonomy" id="1743235"/>
    <lineage>
        <taxon>Bacteria</taxon>
        <taxon>Pseudomonadati</taxon>
        <taxon>Pseudomonadota</taxon>
        <taxon>Alphaproteobacteria</taxon>
        <taxon>Hyphomicrobiales</taxon>
        <taxon>Chelatococcaceae</taxon>
        <taxon>Chelatococcus</taxon>
    </lineage>
</organism>
<evidence type="ECO:0000313" key="2">
    <source>
        <dbReference type="EMBL" id="MBB6169527.1"/>
    </source>
</evidence>
<accession>A0A841KAJ4</accession>
<keyword evidence="1" id="KW-1133">Transmembrane helix</keyword>
<keyword evidence="1" id="KW-0812">Transmembrane</keyword>
<name>A0A841KAJ4_9HYPH</name>
<comment type="caution">
    <text evidence="2">The sequence shown here is derived from an EMBL/GenBank/DDBJ whole genome shotgun (WGS) entry which is preliminary data.</text>
</comment>
<evidence type="ECO:0000256" key="1">
    <source>
        <dbReference type="SAM" id="Phobius"/>
    </source>
</evidence>
<protein>
    <submittedName>
        <fullName evidence="2">Uncharacterized protein</fullName>
    </submittedName>
</protein>
<dbReference type="AlphaFoldDB" id="A0A841KAJ4"/>
<gene>
    <name evidence="2" type="ORF">HNQ73_003177</name>
</gene>
<feature type="transmembrane region" description="Helical" evidence="1">
    <location>
        <begin position="24"/>
        <end position="49"/>
    </location>
</feature>
<keyword evidence="1" id="KW-0472">Membrane</keyword>